<evidence type="ECO:0000313" key="2">
    <source>
        <dbReference type="EMBL" id="CAL1568794.1"/>
    </source>
</evidence>
<reference evidence="2 3" key="1">
    <citation type="submission" date="2024-04" db="EMBL/GenBank/DDBJ databases">
        <authorList>
            <person name="Waldvogel A.-M."/>
            <person name="Schoenle A."/>
        </authorList>
    </citation>
    <scope>NUCLEOTIDE SEQUENCE [LARGE SCALE GENOMIC DNA]</scope>
</reference>
<name>A0AAV2J0B8_KNICA</name>
<evidence type="ECO:0000256" key="1">
    <source>
        <dbReference type="SAM" id="MobiDB-lite"/>
    </source>
</evidence>
<accession>A0AAV2J0B8</accession>
<organism evidence="2 3">
    <name type="scientific">Knipowitschia caucasica</name>
    <name type="common">Caucasian dwarf goby</name>
    <name type="synonym">Pomatoschistus caucasicus</name>
    <dbReference type="NCBI Taxonomy" id="637954"/>
    <lineage>
        <taxon>Eukaryota</taxon>
        <taxon>Metazoa</taxon>
        <taxon>Chordata</taxon>
        <taxon>Craniata</taxon>
        <taxon>Vertebrata</taxon>
        <taxon>Euteleostomi</taxon>
        <taxon>Actinopterygii</taxon>
        <taxon>Neopterygii</taxon>
        <taxon>Teleostei</taxon>
        <taxon>Neoteleostei</taxon>
        <taxon>Acanthomorphata</taxon>
        <taxon>Gobiaria</taxon>
        <taxon>Gobiiformes</taxon>
        <taxon>Gobioidei</taxon>
        <taxon>Gobiidae</taxon>
        <taxon>Gobiinae</taxon>
        <taxon>Knipowitschia</taxon>
    </lineage>
</organism>
<proteinExistence type="predicted"/>
<gene>
    <name evidence="2" type="ORF">KC01_LOCUS1341</name>
</gene>
<keyword evidence="3" id="KW-1185">Reference proteome</keyword>
<dbReference type="AlphaFoldDB" id="A0AAV2J0B8"/>
<dbReference type="Proteomes" id="UP001497482">
    <property type="component" value="Chromosome 1"/>
</dbReference>
<evidence type="ECO:0000313" key="3">
    <source>
        <dbReference type="Proteomes" id="UP001497482"/>
    </source>
</evidence>
<protein>
    <submittedName>
        <fullName evidence="2">Uncharacterized protein</fullName>
    </submittedName>
</protein>
<dbReference type="EMBL" id="OZ035823">
    <property type="protein sequence ID" value="CAL1568794.1"/>
    <property type="molecule type" value="Genomic_DNA"/>
</dbReference>
<feature type="region of interest" description="Disordered" evidence="1">
    <location>
        <begin position="41"/>
        <end position="63"/>
    </location>
</feature>
<sequence>MQLMESPIFTSQVVQSPPVAAAGFIGNVRKWIKELGKAFFGRRKSQSSSDGQGSGVLAPSRKAPYGRLHGSTWNRRFFR</sequence>